<dbReference type="EMBL" id="LNFO01004574">
    <property type="protein sequence ID" value="KUF80340.1"/>
    <property type="molecule type" value="Genomic_DNA"/>
</dbReference>
<dbReference type="Proteomes" id="UP000052943">
    <property type="component" value="Unassembled WGS sequence"/>
</dbReference>
<feature type="compositionally biased region" description="Polar residues" evidence="1">
    <location>
        <begin position="30"/>
        <end position="57"/>
    </location>
</feature>
<name>A0A0W8C8F5_PHYNI</name>
<feature type="region of interest" description="Disordered" evidence="1">
    <location>
        <begin position="1"/>
        <end position="78"/>
    </location>
</feature>
<protein>
    <submittedName>
        <fullName evidence="2">Uncharacterized protein</fullName>
    </submittedName>
</protein>
<accession>A0A0W8C8F5</accession>
<comment type="caution">
    <text evidence="2">The sequence shown here is derived from an EMBL/GenBank/DDBJ whole genome shotgun (WGS) entry which is preliminary data.</text>
</comment>
<reference evidence="2 3" key="1">
    <citation type="submission" date="2015-11" db="EMBL/GenBank/DDBJ databases">
        <title>Genomes and virulence difference between two physiological races of Phytophthora nicotianae.</title>
        <authorList>
            <person name="Liu H."/>
            <person name="Ma X."/>
            <person name="Yu H."/>
            <person name="Fang D."/>
            <person name="Li Y."/>
            <person name="Wang X."/>
            <person name="Wang W."/>
            <person name="Dong Y."/>
            <person name="Xiao B."/>
        </authorList>
    </citation>
    <scope>NUCLEOTIDE SEQUENCE [LARGE SCALE GENOMIC DNA]</scope>
    <source>
        <strain evidence="3">race 0</strain>
    </source>
</reference>
<dbReference type="OrthoDB" id="166332at2759"/>
<evidence type="ECO:0000313" key="3">
    <source>
        <dbReference type="Proteomes" id="UP000052943"/>
    </source>
</evidence>
<feature type="compositionally biased region" description="Basic residues" evidence="1">
    <location>
        <begin position="60"/>
        <end position="69"/>
    </location>
</feature>
<organism evidence="2 3">
    <name type="scientific">Phytophthora nicotianae</name>
    <name type="common">Potato buckeye rot agent</name>
    <name type="synonym">Phytophthora parasitica</name>
    <dbReference type="NCBI Taxonomy" id="4792"/>
    <lineage>
        <taxon>Eukaryota</taxon>
        <taxon>Sar</taxon>
        <taxon>Stramenopiles</taxon>
        <taxon>Oomycota</taxon>
        <taxon>Peronosporomycetes</taxon>
        <taxon>Peronosporales</taxon>
        <taxon>Peronosporaceae</taxon>
        <taxon>Phytophthora</taxon>
    </lineage>
</organism>
<gene>
    <name evidence="2" type="ORF">AM587_10006620</name>
</gene>
<proteinExistence type="predicted"/>
<sequence>MIHSTFGEQPDTESPSSPSMEISRLLDTPASDNQLQDNQEQLVRNSNSKRTTQQQSRALVPKRKKRWRPSLKQIRDKNQRDTDNSLLLNLTLDVNDLRQQVHDCLVQKSIRETRLLVAREQFHARSLLSVDGFFKVFRHGHPGALKASDERFLTGLLDENIGVGGDVRGRVEFYEQWRRYKQLFNVRHIRNFSTKVVNSDAGGCLIECTGEFEGQVTVAALQTVFPNSLHHDALVKQVLGRSFVCPTKALISIDGNGRVVQYDAFSDVFEAMSKLLDFDPLQVVTLMADAAISEGSMLPPVDDGINQEQGGGCNQEESNGIAVSPVSNSMSFRSSIDFILS</sequence>
<evidence type="ECO:0000256" key="1">
    <source>
        <dbReference type="SAM" id="MobiDB-lite"/>
    </source>
</evidence>
<evidence type="ECO:0000313" key="2">
    <source>
        <dbReference type="EMBL" id="KUF80340.1"/>
    </source>
</evidence>
<dbReference type="AlphaFoldDB" id="A0A0W8C8F5"/>